<gene>
    <name evidence="1" type="ORF">PIB30_048768</name>
</gene>
<dbReference type="Proteomes" id="UP001341840">
    <property type="component" value="Unassembled WGS sequence"/>
</dbReference>
<accession>A0ABU6THY6</accession>
<comment type="caution">
    <text evidence="1">The sequence shown here is derived from an EMBL/GenBank/DDBJ whole genome shotgun (WGS) entry which is preliminary data.</text>
</comment>
<organism evidence="1 2">
    <name type="scientific">Stylosanthes scabra</name>
    <dbReference type="NCBI Taxonomy" id="79078"/>
    <lineage>
        <taxon>Eukaryota</taxon>
        <taxon>Viridiplantae</taxon>
        <taxon>Streptophyta</taxon>
        <taxon>Embryophyta</taxon>
        <taxon>Tracheophyta</taxon>
        <taxon>Spermatophyta</taxon>
        <taxon>Magnoliopsida</taxon>
        <taxon>eudicotyledons</taxon>
        <taxon>Gunneridae</taxon>
        <taxon>Pentapetalae</taxon>
        <taxon>rosids</taxon>
        <taxon>fabids</taxon>
        <taxon>Fabales</taxon>
        <taxon>Fabaceae</taxon>
        <taxon>Papilionoideae</taxon>
        <taxon>50 kb inversion clade</taxon>
        <taxon>dalbergioids sensu lato</taxon>
        <taxon>Dalbergieae</taxon>
        <taxon>Pterocarpus clade</taxon>
        <taxon>Stylosanthes</taxon>
    </lineage>
</organism>
<proteinExistence type="predicted"/>
<evidence type="ECO:0000313" key="1">
    <source>
        <dbReference type="EMBL" id="MED6147965.1"/>
    </source>
</evidence>
<sequence>MEDDGRLTQKHQLGKKKNVQTYLNHDDMRGTLVTGRRDLREAPMQKPVSQKLLNFRRLIVLGHSLELKLILPLGIENGIGRAKEGIGSKELMKRRQRKENRAPCDRTAHRATARVPGSITEMSLLNHERPYEAKQMLTFSLIVRPHG</sequence>
<keyword evidence="2" id="KW-1185">Reference proteome</keyword>
<name>A0ABU6THY6_9FABA</name>
<reference evidence="1 2" key="1">
    <citation type="journal article" date="2023" name="Plants (Basel)">
        <title>Bridging the Gap: Combining Genomics and Transcriptomics Approaches to Understand Stylosanthes scabra, an Orphan Legume from the Brazilian Caatinga.</title>
        <authorList>
            <person name="Ferreira-Neto J.R.C."/>
            <person name="da Silva M.D."/>
            <person name="Binneck E."/>
            <person name="de Melo N.F."/>
            <person name="da Silva R.H."/>
            <person name="de Melo A.L.T.M."/>
            <person name="Pandolfi V."/>
            <person name="Bustamante F.O."/>
            <person name="Brasileiro-Vidal A.C."/>
            <person name="Benko-Iseppon A.M."/>
        </authorList>
    </citation>
    <scope>NUCLEOTIDE SEQUENCE [LARGE SCALE GENOMIC DNA]</scope>
    <source>
        <tissue evidence="1">Leaves</tissue>
    </source>
</reference>
<protein>
    <submittedName>
        <fullName evidence="1">Uncharacterized protein</fullName>
    </submittedName>
</protein>
<evidence type="ECO:0000313" key="2">
    <source>
        <dbReference type="Proteomes" id="UP001341840"/>
    </source>
</evidence>
<dbReference type="EMBL" id="JASCZI010090943">
    <property type="protein sequence ID" value="MED6147965.1"/>
    <property type="molecule type" value="Genomic_DNA"/>
</dbReference>